<dbReference type="InterPro" id="IPR041644">
    <property type="entry name" value="GNAT_C"/>
</dbReference>
<dbReference type="RefSeq" id="WP_343952791.1">
    <property type="nucleotide sequence ID" value="NZ_BAAAHQ010000031.1"/>
</dbReference>
<name>A0ABN1QEU3_9ACTN</name>
<organism evidence="3 4">
    <name type="scientific">Nonomuraea longicatena</name>
    <dbReference type="NCBI Taxonomy" id="83682"/>
    <lineage>
        <taxon>Bacteria</taxon>
        <taxon>Bacillati</taxon>
        <taxon>Actinomycetota</taxon>
        <taxon>Actinomycetes</taxon>
        <taxon>Streptosporangiales</taxon>
        <taxon>Streptosporangiaceae</taxon>
        <taxon>Nonomuraea</taxon>
    </lineage>
</organism>
<dbReference type="Pfam" id="PF18164">
    <property type="entry name" value="GNAT_C"/>
    <property type="match status" value="1"/>
</dbReference>
<proteinExistence type="predicted"/>
<feature type="domain" description="N-acyltransferase N-terminal" evidence="1">
    <location>
        <begin position="34"/>
        <end position="154"/>
    </location>
</feature>
<sequence>MDIKHVLREHPEWLDHLESVGPVDVRFPHDLLGELLRLAVPHEDIGGVLAGLPAPGDPHWWLLERCVGSLVASMGDTEAPPRFPELPELGPYFYVHVYLAALPYTRAYHREHGIPEHVAQATLADLGRNMAVHRKRFRAPGLHAPFWFMLHARGMIYQLGRLQFERSLMREGTASGVRAAGMDPGDGNPALDVHIPDFCGPMDPASCDRSFARAAEFFPRHFPKEKYLVATCHSWLLDEQLARYLPEGSNIIAFQRRFHLLHRFETGVLGFVFGADAEADPLPRRSSLERAIADHLAEGGSWYGRAGWLRLS</sequence>
<dbReference type="Gene3D" id="3.40.630.120">
    <property type="match status" value="1"/>
</dbReference>
<comment type="caution">
    <text evidence="3">The sequence shown here is derived from an EMBL/GenBank/DDBJ whole genome shotgun (WGS) entry which is preliminary data.</text>
</comment>
<evidence type="ECO:0000313" key="4">
    <source>
        <dbReference type="Proteomes" id="UP001501578"/>
    </source>
</evidence>
<evidence type="ECO:0000313" key="3">
    <source>
        <dbReference type="EMBL" id="GAA0941466.1"/>
    </source>
</evidence>
<reference evidence="3 4" key="1">
    <citation type="journal article" date="2019" name="Int. J. Syst. Evol. Microbiol.">
        <title>The Global Catalogue of Microorganisms (GCM) 10K type strain sequencing project: providing services to taxonomists for standard genome sequencing and annotation.</title>
        <authorList>
            <consortium name="The Broad Institute Genomics Platform"/>
            <consortium name="The Broad Institute Genome Sequencing Center for Infectious Disease"/>
            <person name="Wu L."/>
            <person name="Ma J."/>
        </authorList>
    </citation>
    <scope>NUCLEOTIDE SEQUENCE [LARGE SCALE GENOMIC DNA]</scope>
    <source>
        <strain evidence="3 4">JCM 11136</strain>
    </source>
</reference>
<feature type="domain" description="GNAT-like C-terminal" evidence="2">
    <location>
        <begin position="156"/>
        <end position="309"/>
    </location>
</feature>
<dbReference type="EMBL" id="BAAAHQ010000031">
    <property type="protein sequence ID" value="GAA0941466.1"/>
    <property type="molecule type" value="Genomic_DNA"/>
</dbReference>
<dbReference type="Pfam" id="PF18082">
    <property type="entry name" value="NAT_N"/>
    <property type="match status" value="1"/>
</dbReference>
<protein>
    <recommendedName>
        <fullName evidence="5">Acyltransferase</fullName>
    </recommendedName>
</protein>
<gene>
    <name evidence="3" type="ORF">GCM10009560_53440</name>
</gene>
<evidence type="ECO:0008006" key="5">
    <source>
        <dbReference type="Google" id="ProtNLM"/>
    </source>
</evidence>
<dbReference type="Proteomes" id="UP001501578">
    <property type="component" value="Unassembled WGS sequence"/>
</dbReference>
<evidence type="ECO:0000259" key="2">
    <source>
        <dbReference type="Pfam" id="PF18164"/>
    </source>
</evidence>
<accession>A0ABN1QEU3</accession>
<keyword evidence="4" id="KW-1185">Reference proteome</keyword>
<dbReference type="InterPro" id="IPR041273">
    <property type="entry name" value="NAT_N"/>
</dbReference>
<evidence type="ECO:0000259" key="1">
    <source>
        <dbReference type="Pfam" id="PF18082"/>
    </source>
</evidence>